<comment type="caution">
    <text evidence="7">The sequence shown here is derived from an EMBL/GenBank/DDBJ whole genome shotgun (WGS) entry which is preliminary data.</text>
</comment>
<feature type="region of interest" description="Disordered" evidence="5">
    <location>
        <begin position="313"/>
        <end position="332"/>
    </location>
</feature>
<evidence type="ECO:0000313" key="8">
    <source>
        <dbReference type="Proteomes" id="UP000028713"/>
    </source>
</evidence>
<keyword evidence="1" id="KW-0004">4Fe-4S</keyword>
<proteinExistence type="predicted"/>
<sequence>MSYNDVNDVISYNAEACIGCNFCTEVCVVDAITVKKSWLEVGGGTGGPLYGPTHIKMFIDPDECIGSGICASVCPTYAIIAHKQDSGTNPPGGTAGGGGGSSSPPDDPNDPDDPCEKTKAATSLATALANESKFKQGLNDVKILDGKEHGVVFGSVNGVFESTAVQHGSAHSVNLQHSYNLPVASLHYHTNNNHPSSVGDIYSLIGAYNDFNSYSTFYITSPNGSVYAIAVTDPSAMSQFLTDYPPSYSINPDGSTAVNFPQPLNDLYHDVAFDYNSNTQVSYEVAMAYMLDTYNVGIALMKMDSSGNFQKLGTNKSTAADGSPKYEQTKCP</sequence>
<dbReference type="Proteomes" id="UP000028713">
    <property type="component" value="Unassembled WGS sequence"/>
</dbReference>
<keyword evidence="8" id="KW-1185">Reference proteome</keyword>
<dbReference type="Gene3D" id="3.30.70.20">
    <property type="match status" value="2"/>
</dbReference>
<dbReference type="EMBL" id="JPRP01000001">
    <property type="protein sequence ID" value="KFF01322.1"/>
    <property type="molecule type" value="Genomic_DNA"/>
</dbReference>
<feature type="region of interest" description="Disordered" evidence="5">
    <location>
        <begin position="85"/>
        <end position="119"/>
    </location>
</feature>
<dbReference type="InterPro" id="IPR017896">
    <property type="entry name" value="4Fe4S_Fe-S-bd"/>
</dbReference>
<dbReference type="STRING" id="236814.IX39_12120"/>
<organism evidence="7 8">
    <name type="scientific">Chryseobacterium formosense</name>
    <dbReference type="NCBI Taxonomy" id="236814"/>
    <lineage>
        <taxon>Bacteria</taxon>
        <taxon>Pseudomonadati</taxon>
        <taxon>Bacteroidota</taxon>
        <taxon>Flavobacteriia</taxon>
        <taxon>Flavobacteriales</taxon>
        <taxon>Weeksellaceae</taxon>
        <taxon>Chryseobacterium group</taxon>
        <taxon>Chryseobacterium</taxon>
    </lineage>
</organism>
<dbReference type="RefSeq" id="WP_034676614.1">
    <property type="nucleotide sequence ID" value="NZ_FPAP01000001.1"/>
</dbReference>
<keyword evidence="4" id="KW-0411">Iron-sulfur</keyword>
<gene>
    <name evidence="7" type="ORF">IX39_12120</name>
</gene>
<dbReference type="PROSITE" id="PS51379">
    <property type="entry name" value="4FE4S_FER_2"/>
    <property type="match status" value="2"/>
</dbReference>
<dbReference type="GO" id="GO:0046872">
    <property type="term" value="F:metal ion binding"/>
    <property type="evidence" value="ECO:0007669"/>
    <property type="project" value="UniProtKB-KW"/>
</dbReference>
<dbReference type="PANTHER" id="PTHR43687">
    <property type="entry name" value="ADENYLYLSULFATE REDUCTASE, BETA SUBUNIT"/>
    <property type="match status" value="1"/>
</dbReference>
<dbReference type="Pfam" id="PF12838">
    <property type="entry name" value="Fer4_7"/>
    <property type="match status" value="1"/>
</dbReference>
<dbReference type="OrthoDB" id="672238at2"/>
<keyword evidence="3" id="KW-0408">Iron</keyword>
<accession>A0A085ZA58</accession>
<evidence type="ECO:0000313" key="7">
    <source>
        <dbReference type="EMBL" id="KFF01322.1"/>
    </source>
</evidence>
<reference evidence="7 8" key="1">
    <citation type="submission" date="2014-07" db="EMBL/GenBank/DDBJ databases">
        <title>Genome of Chryseobacterium formosense LMG 24722.</title>
        <authorList>
            <person name="Pipes S.E."/>
            <person name="Stropko S.J."/>
            <person name="Newman J.D."/>
        </authorList>
    </citation>
    <scope>NUCLEOTIDE SEQUENCE [LARGE SCALE GENOMIC DNA]</scope>
    <source>
        <strain evidence="7 8">LMG 24722</strain>
    </source>
</reference>
<dbReference type="AlphaFoldDB" id="A0A085ZA58"/>
<dbReference type="InterPro" id="IPR050572">
    <property type="entry name" value="Fe-S_Ferredoxin"/>
</dbReference>
<evidence type="ECO:0000256" key="5">
    <source>
        <dbReference type="SAM" id="MobiDB-lite"/>
    </source>
</evidence>
<feature type="domain" description="4Fe-4S ferredoxin-type" evidence="6">
    <location>
        <begin position="8"/>
        <end position="37"/>
    </location>
</feature>
<dbReference type="PANTHER" id="PTHR43687:SF1">
    <property type="entry name" value="FERREDOXIN III"/>
    <property type="match status" value="1"/>
</dbReference>
<evidence type="ECO:0000256" key="3">
    <source>
        <dbReference type="ARBA" id="ARBA00023004"/>
    </source>
</evidence>
<evidence type="ECO:0000256" key="1">
    <source>
        <dbReference type="ARBA" id="ARBA00022485"/>
    </source>
</evidence>
<keyword evidence="2" id="KW-0479">Metal-binding</keyword>
<dbReference type="SUPFAM" id="SSF54862">
    <property type="entry name" value="4Fe-4S ferredoxins"/>
    <property type="match status" value="1"/>
</dbReference>
<name>A0A085ZA58_9FLAO</name>
<feature type="domain" description="4Fe-4S ferredoxin-type" evidence="6">
    <location>
        <begin position="55"/>
        <end position="84"/>
    </location>
</feature>
<dbReference type="GO" id="GO:0051539">
    <property type="term" value="F:4 iron, 4 sulfur cluster binding"/>
    <property type="evidence" value="ECO:0007669"/>
    <property type="project" value="UniProtKB-KW"/>
</dbReference>
<evidence type="ECO:0000256" key="2">
    <source>
        <dbReference type="ARBA" id="ARBA00022723"/>
    </source>
</evidence>
<protein>
    <recommendedName>
        <fullName evidence="6">4Fe-4S ferredoxin-type domain-containing protein</fullName>
    </recommendedName>
</protein>
<evidence type="ECO:0000256" key="4">
    <source>
        <dbReference type="ARBA" id="ARBA00023014"/>
    </source>
</evidence>
<evidence type="ECO:0000259" key="6">
    <source>
        <dbReference type="PROSITE" id="PS51379"/>
    </source>
</evidence>